<keyword evidence="4" id="KW-1185">Reference proteome</keyword>
<dbReference type="Proteomes" id="UP000446768">
    <property type="component" value="Unassembled WGS sequence"/>
</dbReference>
<evidence type="ECO:0000256" key="1">
    <source>
        <dbReference type="SAM" id="SignalP"/>
    </source>
</evidence>
<sequence>MPPLVLPRVRALALLLAAVPVAVAAPPFKMLSRAATLAVPGGQLQGALTFPAQPDCPPLVLMLAGSGPTDRDGNSALLPGRSDSLKQLAQALAALGIATLRYDKRGVAASRQAAPDESVLRPATHAADAAAWVRQLRGQRRYASVTILGHSEGSLIGMLAARDAGADAFISVAGPAQTASMLLRRQWLPKLAPDLARATGSMLASLEQGKPRAPGRPELQAVFRPSIQPYMMSWFRYVPADEFAKLRIPMLIVQGTADMQVGVDQAWRLKRAQPDAQMALVSGMDHVLKIAPADRAQSMASYTNPSWPLAPSLVQAVAGFVHQAPTRHACKVSGAGLFAAAPG</sequence>
<dbReference type="RefSeq" id="WP_154372202.1">
    <property type="nucleotide sequence ID" value="NZ_WKJJ01000004.1"/>
</dbReference>
<comment type="caution">
    <text evidence="3">The sequence shown here is derived from an EMBL/GenBank/DDBJ whole genome shotgun (WGS) entry which is preliminary data.</text>
</comment>
<reference evidence="3 4" key="1">
    <citation type="submission" date="2019-11" db="EMBL/GenBank/DDBJ databases">
        <title>Novel species isolated from a subtropical stream in China.</title>
        <authorList>
            <person name="Lu H."/>
        </authorList>
    </citation>
    <scope>NUCLEOTIDE SEQUENCE [LARGE SCALE GENOMIC DNA]</scope>
    <source>
        <strain evidence="3 4">FT92W</strain>
    </source>
</reference>
<dbReference type="InterPro" id="IPR053145">
    <property type="entry name" value="AB_hydrolase_Est10"/>
</dbReference>
<dbReference type="InterPro" id="IPR022742">
    <property type="entry name" value="Hydrolase_4"/>
</dbReference>
<organism evidence="3 4">
    <name type="scientific">Pseudoduganella rivuli</name>
    <dbReference type="NCBI Taxonomy" id="2666085"/>
    <lineage>
        <taxon>Bacteria</taxon>
        <taxon>Pseudomonadati</taxon>
        <taxon>Pseudomonadota</taxon>
        <taxon>Betaproteobacteria</taxon>
        <taxon>Burkholderiales</taxon>
        <taxon>Oxalobacteraceae</taxon>
        <taxon>Telluria group</taxon>
        <taxon>Pseudoduganella</taxon>
    </lineage>
</organism>
<feature type="signal peptide" evidence="1">
    <location>
        <begin position="1"/>
        <end position="24"/>
    </location>
</feature>
<name>A0A7X2IK97_9BURK</name>
<proteinExistence type="predicted"/>
<dbReference type="PANTHER" id="PTHR43265:SF1">
    <property type="entry name" value="ESTERASE ESTD"/>
    <property type="match status" value="1"/>
</dbReference>
<evidence type="ECO:0000259" key="2">
    <source>
        <dbReference type="Pfam" id="PF12146"/>
    </source>
</evidence>
<dbReference type="InterPro" id="IPR029058">
    <property type="entry name" value="AB_hydrolase_fold"/>
</dbReference>
<accession>A0A7X2IK97</accession>
<evidence type="ECO:0000313" key="4">
    <source>
        <dbReference type="Proteomes" id="UP000446768"/>
    </source>
</evidence>
<feature type="chain" id="PRO_5030698427" evidence="1">
    <location>
        <begin position="25"/>
        <end position="343"/>
    </location>
</feature>
<dbReference type="AlphaFoldDB" id="A0A7X2IK97"/>
<evidence type="ECO:0000313" key="3">
    <source>
        <dbReference type="EMBL" id="MRV71562.1"/>
    </source>
</evidence>
<protein>
    <submittedName>
        <fullName evidence="3">Alpha/beta fold hydrolase</fullName>
    </submittedName>
</protein>
<dbReference type="PANTHER" id="PTHR43265">
    <property type="entry name" value="ESTERASE ESTD"/>
    <property type="match status" value="1"/>
</dbReference>
<gene>
    <name evidence="3" type="ORF">GJ700_07470</name>
</gene>
<feature type="domain" description="Serine aminopeptidase S33" evidence="2">
    <location>
        <begin position="82"/>
        <end position="287"/>
    </location>
</feature>
<keyword evidence="1" id="KW-0732">Signal</keyword>
<dbReference type="GO" id="GO:0052689">
    <property type="term" value="F:carboxylic ester hydrolase activity"/>
    <property type="evidence" value="ECO:0007669"/>
    <property type="project" value="TreeGrafter"/>
</dbReference>
<dbReference type="EMBL" id="WKJJ01000004">
    <property type="protein sequence ID" value="MRV71562.1"/>
    <property type="molecule type" value="Genomic_DNA"/>
</dbReference>
<dbReference type="SUPFAM" id="SSF53474">
    <property type="entry name" value="alpha/beta-Hydrolases"/>
    <property type="match status" value="1"/>
</dbReference>
<dbReference type="Gene3D" id="3.40.50.1820">
    <property type="entry name" value="alpha/beta hydrolase"/>
    <property type="match status" value="1"/>
</dbReference>
<keyword evidence="3" id="KW-0378">Hydrolase</keyword>
<dbReference type="Pfam" id="PF12146">
    <property type="entry name" value="Hydrolase_4"/>
    <property type="match status" value="1"/>
</dbReference>